<evidence type="ECO:0000259" key="3">
    <source>
        <dbReference type="PROSITE" id="PS50102"/>
    </source>
</evidence>
<evidence type="ECO:0000256" key="2">
    <source>
        <dbReference type="SAM" id="MobiDB-lite"/>
    </source>
</evidence>
<feature type="region of interest" description="Disordered" evidence="2">
    <location>
        <begin position="587"/>
        <end position="686"/>
    </location>
</feature>
<dbReference type="FunCoup" id="C5E2G1">
    <property type="interactions" value="391"/>
</dbReference>
<dbReference type="HOGENOM" id="CLU_016358_0_0_1"/>
<dbReference type="Gene3D" id="3.40.50.800">
    <property type="entry name" value="Anticodon-binding domain"/>
    <property type="match status" value="1"/>
</dbReference>
<dbReference type="InterPro" id="IPR012677">
    <property type="entry name" value="Nucleotide-bd_a/b_plait_sf"/>
</dbReference>
<dbReference type="Pfam" id="PF00076">
    <property type="entry name" value="RRM_1"/>
    <property type="match status" value="1"/>
</dbReference>
<dbReference type="InterPro" id="IPR052600">
    <property type="entry name" value="Nuc_rcpt_coact/corep"/>
</dbReference>
<feature type="compositionally biased region" description="Basic and acidic residues" evidence="2">
    <location>
        <begin position="53"/>
        <end position="67"/>
    </location>
</feature>
<feature type="compositionally biased region" description="Acidic residues" evidence="2">
    <location>
        <begin position="201"/>
        <end position="219"/>
    </location>
</feature>
<keyword evidence="5" id="KW-1185">Reference proteome</keyword>
<dbReference type="GO" id="GO:0003723">
    <property type="term" value="F:RNA binding"/>
    <property type="evidence" value="ECO:0007669"/>
    <property type="project" value="UniProtKB-UniRule"/>
</dbReference>
<dbReference type="Gene3D" id="3.30.70.330">
    <property type="match status" value="1"/>
</dbReference>
<dbReference type="PANTHER" id="PTHR23295:SF6">
    <property type="entry name" value="NEOSIN, ISOFORM A"/>
    <property type="match status" value="1"/>
</dbReference>
<feature type="compositionally biased region" description="Low complexity" evidence="2">
    <location>
        <begin position="589"/>
        <end position="616"/>
    </location>
</feature>
<dbReference type="PROSITE" id="PS50102">
    <property type="entry name" value="RRM"/>
    <property type="match status" value="1"/>
</dbReference>
<dbReference type="AlphaFoldDB" id="C5E2G1"/>
<dbReference type="STRING" id="559295.C5E2G1"/>
<evidence type="ECO:0000313" key="5">
    <source>
        <dbReference type="Proteomes" id="UP000002036"/>
    </source>
</evidence>
<dbReference type="SUPFAM" id="SSF54928">
    <property type="entry name" value="RNA-binding domain, RBD"/>
    <property type="match status" value="1"/>
</dbReference>
<feature type="compositionally biased region" description="Low complexity" evidence="2">
    <location>
        <begin position="801"/>
        <end position="813"/>
    </location>
</feature>
<evidence type="ECO:0000313" key="4">
    <source>
        <dbReference type="EMBL" id="CAR30222.1"/>
    </source>
</evidence>
<feature type="compositionally biased region" description="Low complexity" evidence="2">
    <location>
        <begin position="658"/>
        <end position="671"/>
    </location>
</feature>
<feature type="compositionally biased region" description="Low complexity" evidence="2">
    <location>
        <begin position="631"/>
        <end position="642"/>
    </location>
</feature>
<dbReference type="GeneID" id="8294397"/>
<dbReference type="InterPro" id="IPR036621">
    <property type="entry name" value="Anticodon-bd_dom_sf"/>
</dbReference>
<dbReference type="InterPro" id="IPR035979">
    <property type="entry name" value="RBD_domain_sf"/>
</dbReference>
<dbReference type="OMA" id="NKITEMH"/>
<name>C5E2G1_LACTC</name>
<sequence>MSAEEPNSMDPTREDDLAPAALEGAPVEETNVLLADEVAGDDEEQEDDQESLYSHEEERDAAEKEDSATPEIQTATVQAENEGEVGAEGQDEEEDAQGGSDQVIEAVEIGDVQERKEEEEAQGPESTLIEPDVVTVGQPVDASADELDAAEASDSRERAEDDAEGSGQEAHPEEQTALVDFGSEDEKGQSVSSESGAQEQEASEDAGSDGDEKEQEQDADQPNHEAAESSEQESSSGTQSVEPQPFDVARYDMSSENVDYGLLQKQATYIVSSNMLNTPGFQQLVEPDKINAVLSFLNSNPETAFQAFAGQVAQPSNPQRASQHEPRPDLSQPMTAVERKRYNEYLRGENRITEIQNIPPKSRLFIGNLPLKNVAKDDLFRIFSPYGHIYQINIKNAFGFIQYDNPQSVKAAIAGESNELNFGKKLILEISSSNSRPQYDHGDHGTNSSSTFISSSKRPFEEEEEEDMYSDSSYKRGKRRVPDCQIYVKRTADRSYANEVFNRFKQASGLETDMIFLKPRMELRKMINDAAYDGVWGVVLVNKTRNVDIQTFYKGPQGETKFDEYASVSCEDAIAIFNNLKSNRGDRMAAPVQHAPQQHAPQPHAPQQHAPQQQYYGGYGAAPAPQPPHQGQPYIQQPPYGGAPQGPAPGYGGPPPMAQGYGAYPGAQAHVSPPPPVVAPPMAAGPQMDQQQLFSAIQNLPPNVVSSLLAMAQQQPQQQQQLLGIIQSMQPQAQPHGAQHGGPSVPPAYQGYHQMQSQPINSPPVQQHQQQPPAFAAKSPPAQNPIPQQSQAPASGNNNVQSLLDSLAQLQQK</sequence>
<reference evidence="4 5" key="1">
    <citation type="journal article" date="2009" name="Genome Res.">
        <title>Comparative genomics of protoploid Saccharomycetaceae.</title>
        <authorList>
            <consortium name="The Genolevures Consortium"/>
            <person name="Souciet J.-L."/>
            <person name="Dujon B."/>
            <person name="Gaillardin C."/>
            <person name="Johnston M."/>
            <person name="Baret P.V."/>
            <person name="Cliften P."/>
            <person name="Sherman D.J."/>
            <person name="Weissenbach J."/>
            <person name="Westhof E."/>
            <person name="Wincker P."/>
            <person name="Jubin C."/>
            <person name="Poulain J."/>
            <person name="Barbe V."/>
            <person name="Segurens B."/>
            <person name="Artiguenave F."/>
            <person name="Anthouard V."/>
            <person name="Vacherie B."/>
            <person name="Val M.-E."/>
            <person name="Fulton R.S."/>
            <person name="Minx P."/>
            <person name="Wilson R."/>
            <person name="Durrens P."/>
            <person name="Jean G."/>
            <person name="Marck C."/>
            <person name="Martin T."/>
            <person name="Nikolski M."/>
            <person name="Rolland T."/>
            <person name="Seret M.-L."/>
            <person name="Casaregola S."/>
            <person name="Despons L."/>
            <person name="Fairhead C."/>
            <person name="Fischer G."/>
            <person name="Lafontaine I."/>
            <person name="Leh V."/>
            <person name="Lemaire M."/>
            <person name="de Montigny J."/>
            <person name="Neuveglise C."/>
            <person name="Thierry A."/>
            <person name="Blanc-Lenfle I."/>
            <person name="Bleykasten C."/>
            <person name="Diffels J."/>
            <person name="Fritsch E."/>
            <person name="Frangeul L."/>
            <person name="Goeffon A."/>
            <person name="Jauniaux N."/>
            <person name="Kachouri-Lafond R."/>
            <person name="Payen C."/>
            <person name="Potier S."/>
            <person name="Pribylova L."/>
            <person name="Ozanne C."/>
            <person name="Richard G.-F."/>
            <person name="Sacerdot C."/>
            <person name="Straub M.-L."/>
            <person name="Talla E."/>
        </authorList>
    </citation>
    <scope>NUCLEOTIDE SEQUENCE [LARGE SCALE GENOMIC DNA]</scope>
    <source>
        <strain evidence="5">ATCC 56472 / CBS 6340 / NRRL Y-8284</strain>
    </source>
</reference>
<feature type="compositionally biased region" description="Polar residues" evidence="2">
    <location>
        <begin position="70"/>
        <end position="79"/>
    </location>
</feature>
<feature type="compositionally biased region" description="Low complexity" evidence="2">
    <location>
        <begin position="189"/>
        <end position="200"/>
    </location>
</feature>
<gene>
    <name evidence="4" type="ordered locus">KLTH0H04664g</name>
</gene>
<feature type="compositionally biased region" description="Acidic residues" evidence="2">
    <location>
        <begin position="81"/>
        <end position="96"/>
    </location>
</feature>
<feature type="region of interest" description="Disordered" evidence="2">
    <location>
        <begin position="730"/>
        <end position="813"/>
    </location>
</feature>
<feature type="compositionally biased region" description="Acidic residues" evidence="2">
    <location>
        <begin position="38"/>
        <end position="50"/>
    </location>
</feature>
<proteinExistence type="predicted"/>
<accession>C5E2G1</accession>
<feature type="region of interest" description="Disordered" evidence="2">
    <location>
        <begin position="434"/>
        <end position="475"/>
    </location>
</feature>
<dbReference type="SMART" id="SM00360">
    <property type="entry name" value="RRM"/>
    <property type="match status" value="1"/>
</dbReference>
<feature type="domain" description="RRM" evidence="3">
    <location>
        <begin position="362"/>
        <end position="433"/>
    </location>
</feature>
<feature type="compositionally biased region" description="Low complexity" evidence="2">
    <location>
        <begin position="232"/>
        <end position="242"/>
    </location>
</feature>
<dbReference type="InParanoid" id="C5E2G1"/>
<evidence type="ECO:0000256" key="1">
    <source>
        <dbReference type="PROSITE-ProRule" id="PRU00176"/>
    </source>
</evidence>
<dbReference type="InterPro" id="IPR000504">
    <property type="entry name" value="RRM_dom"/>
</dbReference>
<dbReference type="KEGG" id="lth:KLTH0H04664g"/>
<dbReference type="RefSeq" id="XP_002556084.1">
    <property type="nucleotide sequence ID" value="XM_002556038.1"/>
</dbReference>
<dbReference type="EMBL" id="CU928180">
    <property type="protein sequence ID" value="CAR30222.1"/>
    <property type="molecule type" value="Genomic_DNA"/>
</dbReference>
<dbReference type="SUPFAM" id="SSF52954">
    <property type="entry name" value="Class II aaRS ABD-related"/>
    <property type="match status" value="1"/>
</dbReference>
<organism evidence="4 5">
    <name type="scientific">Lachancea thermotolerans (strain ATCC 56472 / CBS 6340 / NRRL Y-8284)</name>
    <name type="common">Yeast</name>
    <name type="synonym">Kluyveromyces thermotolerans</name>
    <dbReference type="NCBI Taxonomy" id="559295"/>
    <lineage>
        <taxon>Eukaryota</taxon>
        <taxon>Fungi</taxon>
        <taxon>Dikarya</taxon>
        <taxon>Ascomycota</taxon>
        <taxon>Saccharomycotina</taxon>
        <taxon>Saccharomycetes</taxon>
        <taxon>Saccharomycetales</taxon>
        <taxon>Saccharomycetaceae</taxon>
        <taxon>Lachancea</taxon>
    </lineage>
</organism>
<keyword evidence="1" id="KW-0694">RNA-binding</keyword>
<dbReference type="Proteomes" id="UP000002036">
    <property type="component" value="Chromosome H"/>
</dbReference>
<dbReference type="OrthoDB" id="10044938at2759"/>
<feature type="region of interest" description="Disordered" evidence="2">
    <location>
        <begin position="1"/>
        <end position="243"/>
    </location>
</feature>
<protein>
    <submittedName>
        <fullName evidence="4">KLTH0H04664p</fullName>
    </submittedName>
</protein>
<dbReference type="PANTHER" id="PTHR23295">
    <property type="entry name" value="NUCLEAR RECEPTOR COACTIVATOR 5-RELATED"/>
    <property type="match status" value="1"/>
</dbReference>
<dbReference type="eggNOG" id="KOG0118">
    <property type="taxonomic scope" value="Eukaryota"/>
</dbReference>
<feature type="region of interest" description="Disordered" evidence="2">
    <location>
        <begin position="312"/>
        <end position="331"/>
    </location>
</feature>
<feature type="compositionally biased region" description="Polar residues" evidence="2">
    <location>
        <begin position="785"/>
        <end position="800"/>
    </location>
</feature>
<feature type="compositionally biased region" description="Low complexity" evidence="2">
    <location>
        <begin position="763"/>
        <end position="773"/>
    </location>
</feature>